<feature type="region of interest" description="Disordered" evidence="1">
    <location>
        <begin position="1"/>
        <end position="82"/>
    </location>
</feature>
<organism evidence="2 3">
    <name type="scientific">Datura stramonium</name>
    <name type="common">Jimsonweed</name>
    <name type="synonym">Common thornapple</name>
    <dbReference type="NCBI Taxonomy" id="4076"/>
    <lineage>
        <taxon>Eukaryota</taxon>
        <taxon>Viridiplantae</taxon>
        <taxon>Streptophyta</taxon>
        <taxon>Embryophyta</taxon>
        <taxon>Tracheophyta</taxon>
        <taxon>Spermatophyta</taxon>
        <taxon>Magnoliopsida</taxon>
        <taxon>eudicotyledons</taxon>
        <taxon>Gunneridae</taxon>
        <taxon>Pentapetalae</taxon>
        <taxon>asterids</taxon>
        <taxon>lamiids</taxon>
        <taxon>Solanales</taxon>
        <taxon>Solanaceae</taxon>
        <taxon>Solanoideae</taxon>
        <taxon>Datureae</taxon>
        <taxon>Datura</taxon>
    </lineage>
</organism>
<gene>
    <name evidence="2" type="ORF">HAX54_008992</name>
</gene>
<feature type="compositionally biased region" description="Acidic residues" evidence="1">
    <location>
        <begin position="49"/>
        <end position="67"/>
    </location>
</feature>
<evidence type="ECO:0000313" key="3">
    <source>
        <dbReference type="Proteomes" id="UP000823775"/>
    </source>
</evidence>
<keyword evidence="3" id="KW-1185">Reference proteome</keyword>
<dbReference type="Proteomes" id="UP000823775">
    <property type="component" value="Unassembled WGS sequence"/>
</dbReference>
<comment type="caution">
    <text evidence="2">The sequence shown here is derived from an EMBL/GenBank/DDBJ whole genome shotgun (WGS) entry which is preliminary data.</text>
</comment>
<evidence type="ECO:0000256" key="1">
    <source>
        <dbReference type="SAM" id="MobiDB-lite"/>
    </source>
</evidence>
<protein>
    <submittedName>
        <fullName evidence="2">Uncharacterized protein</fullName>
    </submittedName>
</protein>
<accession>A0ABS8TFI8</accession>
<reference evidence="2 3" key="1">
    <citation type="journal article" date="2021" name="BMC Genomics">
        <title>Datura genome reveals duplications of psychoactive alkaloid biosynthetic genes and high mutation rate following tissue culture.</title>
        <authorList>
            <person name="Rajewski A."/>
            <person name="Carter-House D."/>
            <person name="Stajich J."/>
            <person name="Litt A."/>
        </authorList>
    </citation>
    <scope>NUCLEOTIDE SEQUENCE [LARGE SCALE GENOMIC DNA]</scope>
    <source>
        <strain evidence="2">AR-01</strain>
    </source>
</reference>
<name>A0ABS8TFI8_DATST</name>
<feature type="compositionally biased region" description="Polar residues" evidence="1">
    <location>
        <begin position="73"/>
        <end position="82"/>
    </location>
</feature>
<feature type="compositionally biased region" description="Polar residues" evidence="1">
    <location>
        <begin position="19"/>
        <end position="31"/>
    </location>
</feature>
<evidence type="ECO:0000313" key="2">
    <source>
        <dbReference type="EMBL" id="MCD7469755.1"/>
    </source>
</evidence>
<proteinExistence type="predicted"/>
<sequence>MVLSSNLVASLSPRLVQRTVDSNDGSLNVSVSDEGEGVESNNEDPPTNDVEEGDNDAEESGDDESAVEESATRRIQQRSSGSRDVYYVGLALIEKGNPRRSIQEEPRIRTNALNDVQKLKRIFDAYNIHGMTKKSGKYGMEMVLEFFANYFCTLENNAPSRNAIKKEPVLDSVRVRAYW</sequence>
<dbReference type="EMBL" id="JACEIK010001480">
    <property type="protein sequence ID" value="MCD7469755.1"/>
    <property type="molecule type" value="Genomic_DNA"/>
</dbReference>